<sequence>MELLTFCDPGSRLVPVVPASTIDPIRAEFLALLPDREVDHRLGCHNPPIPDAIVFDEPALELTCGGGCGI</sequence>
<keyword evidence="2" id="KW-1185">Reference proteome</keyword>
<evidence type="ECO:0000313" key="1">
    <source>
        <dbReference type="EMBL" id="OXY96103.1"/>
    </source>
</evidence>
<accession>A0A233SKC1</accession>
<dbReference type="EMBL" id="MCGQ01000012">
    <property type="protein sequence ID" value="OXY96103.1"/>
    <property type="molecule type" value="Genomic_DNA"/>
</dbReference>
<protein>
    <submittedName>
        <fullName evidence="1">Uncharacterized protein</fullName>
    </submittedName>
</protein>
<dbReference type="AlphaFoldDB" id="A0A233SKC1"/>
<name>A0A233SKC1_STRDA</name>
<comment type="caution">
    <text evidence="1">The sequence shown here is derived from an EMBL/GenBank/DDBJ whole genome shotgun (WGS) entry which is preliminary data.</text>
</comment>
<organism evidence="1 2">
    <name type="scientific">Streptomyces diastatochromogenes</name>
    <dbReference type="NCBI Taxonomy" id="42236"/>
    <lineage>
        <taxon>Bacteria</taxon>
        <taxon>Bacillati</taxon>
        <taxon>Actinomycetota</taxon>
        <taxon>Actinomycetes</taxon>
        <taxon>Kitasatosporales</taxon>
        <taxon>Streptomycetaceae</taxon>
        <taxon>Streptomyces</taxon>
    </lineage>
</organism>
<dbReference type="Proteomes" id="UP000215483">
    <property type="component" value="Unassembled WGS sequence"/>
</dbReference>
<reference evidence="1 2" key="1">
    <citation type="submission" date="2016-07" db="EMBL/GenBank/DDBJ databases">
        <title>Draft genome of Streptomyces diastatochromogenes.</title>
        <authorList>
            <person name="Podduturi R."/>
            <person name="Lukassen M.B."/>
            <person name="Clausen N."/>
            <person name="Nielsen J.L."/>
            <person name="Jorgensen N.O."/>
        </authorList>
    </citation>
    <scope>NUCLEOTIDE SEQUENCE [LARGE SCALE GENOMIC DNA]</scope>
    <source>
        <strain evidence="1 2">DSM 40608</strain>
    </source>
</reference>
<evidence type="ECO:0000313" key="2">
    <source>
        <dbReference type="Proteomes" id="UP000215483"/>
    </source>
</evidence>
<gene>
    <name evidence="1" type="ORF">BEK98_13070</name>
</gene>
<proteinExistence type="predicted"/>